<keyword evidence="3" id="KW-1185">Reference proteome</keyword>
<organism evidence="2 3">
    <name type="scientific">Actinophytocola xinjiangensis</name>
    <dbReference type="NCBI Taxonomy" id="485602"/>
    <lineage>
        <taxon>Bacteria</taxon>
        <taxon>Bacillati</taxon>
        <taxon>Actinomycetota</taxon>
        <taxon>Actinomycetes</taxon>
        <taxon>Pseudonocardiales</taxon>
        <taxon>Pseudonocardiaceae</taxon>
    </lineage>
</organism>
<proteinExistence type="predicted"/>
<gene>
    <name evidence="2" type="ORF">BLA60_35275</name>
</gene>
<name>A0A7Z0WI02_9PSEU</name>
<evidence type="ECO:0000313" key="3">
    <source>
        <dbReference type="Proteomes" id="UP000185696"/>
    </source>
</evidence>
<dbReference type="Proteomes" id="UP000185696">
    <property type="component" value="Unassembled WGS sequence"/>
</dbReference>
<dbReference type="AlphaFoldDB" id="A0A7Z0WI02"/>
<accession>A0A7Z0WI02</accession>
<dbReference type="NCBIfam" id="NF038206">
    <property type="entry name" value="RGCVC_fam"/>
    <property type="match status" value="1"/>
</dbReference>
<protein>
    <submittedName>
        <fullName evidence="2">Uncharacterized protein</fullName>
    </submittedName>
</protein>
<reference evidence="2 3" key="1">
    <citation type="submission" date="2016-12" db="EMBL/GenBank/DDBJ databases">
        <title>The draft genome sequence of Actinophytocola xinjiangensis.</title>
        <authorList>
            <person name="Wang W."/>
            <person name="Yuan L."/>
        </authorList>
    </citation>
    <scope>NUCLEOTIDE SEQUENCE [LARGE SCALE GENOMIC DNA]</scope>
    <source>
        <strain evidence="2 3">CGMCC 4.4663</strain>
    </source>
</reference>
<comment type="caution">
    <text evidence="2">The sequence shown here is derived from an EMBL/GenBank/DDBJ whole genome shotgun (WGS) entry which is preliminary data.</text>
</comment>
<evidence type="ECO:0000313" key="2">
    <source>
        <dbReference type="EMBL" id="OLF05788.1"/>
    </source>
</evidence>
<evidence type="ECO:0000256" key="1">
    <source>
        <dbReference type="SAM" id="MobiDB-lite"/>
    </source>
</evidence>
<dbReference type="EMBL" id="MSIF01000026">
    <property type="protein sequence ID" value="OLF05788.1"/>
    <property type="molecule type" value="Genomic_DNA"/>
</dbReference>
<feature type="region of interest" description="Disordered" evidence="1">
    <location>
        <begin position="1"/>
        <end position="26"/>
    </location>
</feature>
<sequence length="64" mass="6407">MTGSAPDMPEVTVAPDVANGSTADEPADRCAVCSHPLSEHDPIAARFCTATAAGGYSRGCVCAP</sequence>